<feature type="region of interest" description="Disordered" evidence="1">
    <location>
        <begin position="623"/>
        <end position="649"/>
    </location>
</feature>
<gene>
    <name evidence="3" type="ORF">SODALDRAFT_351663</name>
</gene>
<reference evidence="3 4" key="1">
    <citation type="journal article" date="2018" name="Mol. Ecol.">
        <title>The obligate alkalophilic soda-lake fungus Sodiomyces alkalinus has shifted to a protein diet.</title>
        <authorList>
            <person name="Grum-Grzhimaylo A.A."/>
            <person name="Falkoski D.L."/>
            <person name="van den Heuvel J."/>
            <person name="Valero-Jimenez C.A."/>
            <person name="Min B."/>
            <person name="Choi I.G."/>
            <person name="Lipzen A."/>
            <person name="Daum C.G."/>
            <person name="Aanen D.K."/>
            <person name="Tsang A."/>
            <person name="Henrissat B."/>
            <person name="Bilanenko E.N."/>
            <person name="de Vries R.P."/>
            <person name="van Kan J.A.L."/>
            <person name="Grigoriev I.V."/>
            <person name="Debets A.J.M."/>
        </authorList>
    </citation>
    <scope>NUCLEOTIDE SEQUENCE [LARGE SCALE GENOMIC DNA]</scope>
    <source>
        <strain evidence="3 4">F11</strain>
    </source>
</reference>
<evidence type="ECO:0000313" key="3">
    <source>
        <dbReference type="EMBL" id="ROT37362.1"/>
    </source>
</evidence>
<feature type="compositionally biased region" description="Basic and acidic residues" evidence="1">
    <location>
        <begin position="395"/>
        <end position="405"/>
    </location>
</feature>
<evidence type="ECO:0000313" key="4">
    <source>
        <dbReference type="Proteomes" id="UP000272025"/>
    </source>
</evidence>
<keyword evidence="2" id="KW-1133">Transmembrane helix</keyword>
<feature type="compositionally biased region" description="Basic and acidic residues" evidence="1">
    <location>
        <begin position="42"/>
        <end position="52"/>
    </location>
</feature>
<dbReference type="Proteomes" id="UP000272025">
    <property type="component" value="Unassembled WGS sequence"/>
</dbReference>
<organism evidence="3 4">
    <name type="scientific">Sodiomyces alkalinus (strain CBS 110278 / VKM F-3762 / F11)</name>
    <name type="common">Alkaliphilic filamentous fungus</name>
    <dbReference type="NCBI Taxonomy" id="1314773"/>
    <lineage>
        <taxon>Eukaryota</taxon>
        <taxon>Fungi</taxon>
        <taxon>Dikarya</taxon>
        <taxon>Ascomycota</taxon>
        <taxon>Pezizomycotina</taxon>
        <taxon>Sordariomycetes</taxon>
        <taxon>Hypocreomycetidae</taxon>
        <taxon>Glomerellales</taxon>
        <taxon>Plectosphaerellaceae</taxon>
        <taxon>Sodiomyces</taxon>
    </lineage>
</organism>
<evidence type="ECO:0000256" key="1">
    <source>
        <dbReference type="SAM" id="MobiDB-lite"/>
    </source>
</evidence>
<feature type="compositionally biased region" description="Low complexity" evidence="1">
    <location>
        <begin position="71"/>
        <end position="87"/>
    </location>
</feature>
<feature type="compositionally biased region" description="Acidic residues" evidence="1">
    <location>
        <begin position="53"/>
        <end position="70"/>
    </location>
</feature>
<dbReference type="InterPro" id="IPR021822">
    <property type="entry name" value="DUF3405"/>
</dbReference>
<keyword evidence="4" id="KW-1185">Reference proteome</keyword>
<dbReference type="OrthoDB" id="3353407at2759"/>
<dbReference type="EMBL" id="ML119057">
    <property type="protein sequence ID" value="ROT37362.1"/>
    <property type="molecule type" value="Genomic_DNA"/>
</dbReference>
<keyword evidence="2" id="KW-0812">Transmembrane</keyword>
<protein>
    <submittedName>
        <fullName evidence="3">Uncharacterized protein</fullName>
    </submittedName>
</protein>
<feature type="compositionally biased region" description="Basic and acidic residues" evidence="1">
    <location>
        <begin position="623"/>
        <end position="633"/>
    </location>
</feature>
<dbReference type="RefSeq" id="XP_028465168.1">
    <property type="nucleotide sequence ID" value="XM_028613552.1"/>
</dbReference>
<dbReference type="Pfam" id="PF11885">
    <property type="entry name" value="DUF3405"/>
    <property type="match status" value="1"/>
</dbReference>
<feature type="region of interest" description="Disordered" evidence="1">
    <location>
        <begin position="1"/>
        <end position="97"/>
    </location>
</feature>
<feature type="compositionally biased region" description="Polar residues" evidence="1">
    <location>
        <begin position="10"/>
        <end position="38"/>
    </location>
</feature>
<name>A0A3N2PS67_SODAK</name>
<dbReference type="AlphaFoldDB" id="A0A3N2PS67"/>
<dbReference type="PANTHER" id="PTHR36205:SF1">
    <property type="entry name" value="MAJOR FACILITATOR SUPERFAMILY TRANSPORTER"/>
    <property type="match status" value="1"/>
</dbReference>
<evidence type="ECO:0000256" key="2">
    <source>
        <dbReference type="SAM" id="Phobius"/>
    </source>
</evidence>
<sequence>MTGVVERQDAVTTSLSPIESQSSMGLLTNPLRTRQGRTSRLPRYEKLHKERLSDDEDYYPSDDTSDDSDESSPSSGGSRNTSSSRSSTAAMLPKRTLAPPRRPARIQFYRLPNKIVRLLCLGLIAFIALMITVLVRASLNENQRLAEGRIQKAPEPPPVWETFRFLTRYYGGIRSLVPFSEVVPQYPRAQDELPLDELDFNTIMTNSSEDGVDDAVKRALLESKPFHEHPRSIFATQREDIHECFMDRHNRVRVPPIRYYEGRPQGFPEHILGSYNLLDLPEDICYERYGRYGPYGLGYSVRSGGLGVGEYGEMEGSQTVWEEDGKVSFAKVDWADAQRRCYQANAARYKPLPARTPSTRGFYIDDGANSADSAAAVDTTTPVARSNSSAHSQRKSTEEDTAQEEKLSRTAVVIRAWDEYSFREEDIMNIRSIISELSLASGGRYDVHLLVEVKDDASNPIWADHEAYQKRIKDSFPEEFRGLVTLWTQTQMLSLYQGIYDLFSIGPDRPVHGAYRGLSMAMQYFSYRHPEYDYYWSWEMDARYTGHYYDLFSKLENWAREQPRKGLWERNARYYIPSVHGSWEDFRQMTRVQVEMGQAAPDNVWSEIHGPRRGEAPKIEKSIWGPERPKSEDDLFMTENDPEPPTSMDKDKYQWGVGEEADLIALNPIFDPEGTTWSLGEDITGYNNNNRSEALPPRRAHIITASRLSRRLLMTMHRETAYKKHFAFPEMWPATTALHHGYKAVFAPHPQYLDREWPTEYFAQVLNGGKNGASGGARTSVFGQREHNLRGLTWFYNSGFGPNLYRRWLGLKVNNDGGEEFELVEDPSKDGKTVGGLRGGEGRMCLPPMLIHPVKDVELPVEEEVKKVEIPESDPNA</sequence>
<proteinExistence type="predicted"/>
<feature type="compositionally biased region" description="Low complexity" evidence="1">
    <location>
        <begin position="374"/>
        <end position="384"/>
    </location>
</feature>
<keyword evidence="2" id="KW-0472">Membrane</keyword>
<dbReference type="GeneID" id="39582030"/>
<dbReference type="PANTHER" id="PTHR36205">
    <property type="entry name" value="CHROMOSOME 19, WHOLE GENOME SHOTGUN SEQUENCE"/>
    <property type="match status" value="1"/>
</dbReference>
<feature type="region of interest" description="Disordered" evidence="1">
    <location>
        <begin position="374"/>
        <end position="405"/>
    </location>
</feature>
<feature type="transmembrane region" description="Helical" evidence="2">
    <location>
        <begin position="115"/>
        <end position="135"/>
    </location>
</feature>
<accession>A0A3N2PS67</accession>
<dbReference type="STRING" id="1314773.A0A3N2PS67"/>